<dbReference type="InterPro" id="IPR017850">
    <property type="entry name" value="Alkaline_phosphatase_core_sf"/>
</dbReference>
<dbReference type="GO" id="GO:0005615">
    <property type="term" value="C:extracellular space"/>
    <property type="evidence" value="ECO:0007669"/>
    <property type="project" value="TreeGrafter"/>
</dbReference>
<keyword evidence="1" id="KW-1133">Transmembrane helix</keyword>
<evidence type="ECO:0000313" key="2">
    <source>
        <dbReference type="EnsemblMetazoa" id="XP_022652603"/>
    </source>
</evidence>
<evidence type="ECO:0008006" key="4">
    <source>
        <dbReference type="Google" id="ProtNLM"/>
    </source>
</evidence>
<dbReference type="EnsemblMetazoa" id="XM_022796869">
    <property type="protein sequence ID" value="XP_022652604"/>
    <property type="gene ID" value="LOC111246749"/>
</dbReference>
<feature type="transmembrane region" description="Helical" evidence="1">
    <location>
        <begin position="21"/>
        <end position="39"/>
    </location>
</feature>
<accession>A0A7M7JIC5</accession>
<dbReference type="PANTHER" id="PTHR10974">
    <property type="entry name" value="FI08016P-RELATED"/>
    <property type="match status" value="1"/>
</dbReference>
<name>A0A7M7JIC5_VARDE</name>
<dbReference type="AlphaFoldDB" id="A0A7M7JIC5"/>
<dbReference type="SUPFAM" id="SSF53649">
    <property type="entry name" value="Alkaline phosphatase-like"/>
    <property type="match status" value="1"/>
</dbReference>
<dbReference type="OrthoDB" id="6412187at2759"/>
<proteinExistence type="predicted"/>
<evidence type="ECO:0000256" key="1">
    <source>
        <dbReference type="SAM" id="Phobius"/>
    </source>
</evidence>
<dbReference type="PANTHER" id="PTHR10974:SF1">
    <property type="entry name" value="FI08016P-RELATED"/>
    <property type="match status" value="1"/>
</dbReference>
<dbReference type="InParanoid" id="A0A7M7JIC5"/>
<keyword evidence="1" id="KW-0472">Membrane</keyword>
<dbReference type="FunFam" id="3.40.720.10:FF:000017">
    <property type="entry name" value="Predicted protein"/>
    <property type="match status" value="1"/>
</dbReference>
<evidence type="ECO:0000313" key="3">
    <source>
        <dbReference type="Proteomes" id="UP000594260"/>
    </source>
</evidence>
<dbReference type="GeneID" id="111246749"/>
<dbReference type="InterPro" id="IPR004245">
    <property type="entry name" value="DUF229"/>
</dbReference>
<sequence>MSTQYTLLSDFSGDSSPIRRPFISFIAVVCFVAFFVLYMDFIPMVITDPNIMEPNAISGQLRTRNFTSTFTTTVSSVKRLQEADTTTSQISVRLALSSAEAGTDIAGGNSILPHTEFSISNNTTGEITAVEITAQTAITIDDAPVPTNIYNSSDADAVYNKYAIYTARCRIPDYDYNEQTIMKKYFSNTPKMCPADAKPFVFYPKIDLKGFSCIAFDQNTFDKYYKANFSKWNCTYKETFRNPKYQVIDKHYDFGKRLPLVVDSCPRKEFLWIECDLPGTGGKEKDKYEQPLMLPLVKPVMYPLRPNNFGKKPVHVLIVGLDSVSRLNAHRQFPKTLKFLQAKKNIVELYGYNKIGLNSAPNQIPLLTGIQYYPAPGLRSRIDNTYFDNVTRFLWNDYEERGYRTMFYEEQWHYGLFVYPSLKGFKQVPTTYWSRPMMQAVDKSTLKASGYSWCIGPDFPAKHYLDYTYNTMKILGEDRPLFSYSWLSETAHDDINGGHRIDKYFEDFFAKMDRDGILNRTAVFFISDHGFRFGSFRTTTQGRYEDTLPYGFILLPESYYNENPKALANIKANSRRLVTVYDLHATLLELADMWSEGRVTRTANGYSLISNVIPDDRTCEHANIGFQYCSCFESQPYDRKGRLATSFAQFVLDSINHIVEKNNATLKCHEWTLRDIDDLTRLSEGELWTDIFKISLSTKPSAQFEVAGKFIQNANKIGGVEWKLVADIDRIDWFSSHAKCVKGSSYERYCYCRE</sequence>
<protein>
    <recommendedName>
        <fullName evidence="4">DUF229 domain containing protein</fullName>
    </recommendedName>
</protein>
<dbReference type="Proteomes" id="UP000594260">
    <property type="component" value="Unplaced"/>
</dbReference>
<keyword evidence="3" id="KW-1185">Reference proteome</keyword>
<keyword evidence="1" id="KW-0812">Transmembrane</keyword>
<reference evidence="2" key="1">
    <citation type="submission" date="2021-01" db="UniProtKB">
        <authorList>
            <consortium name="EnsemblMetazoa"/>
        </authorList>
    </citation>
    <scope>IDENTIFICATION</scope>
</reference>
<dbReference type="Gene3D" id="3.40.720.10">
    <property type="entry name" value="Alkaline Phosphatase, subunit A"/>
    <property type="match status" value="1"/>
</dbReference>
<dbReference type="RefSeq" id="XP_022652603.1">
    <property type="nucleotide sequence ID" value="XM_022796868.1"/>
</dbReference>
<organism evidence="2 3">
    <name type="scientific">Varroa destructor</name>
    <name type="common">Honeybee mite</name>
    <dbReference type="NCBI Taxonomy" id="109461"/>
    <lineage>
        <taxon>Eukaryota</taxon>
        <taxon>Metazoa</taxon>
        <taxon>Ecdysozoa</taxon>
        <taxon>Arthropoda</taxon>
        <taxon>Chelicerata</taxon>
        <taxon>Arachnida</taxon>
        <taxon>Acari</taxon>
        <taxon>Parasitiformes</taxon>
        <taxon>Mesostigmata</taxon>
        <taxon>Gamasina</taxon>
        <taxon>Dermanyssoidea</taxon>
        <taxon>Varroidae</taxon>
        <taxon>Varroa</taxon>
    </lineage>
</organism>
<dbReference type="Pfam" id="PF02995">
    <property type="entry name" value="DUF229"/>
    <property type="match status" value="1"/>
</dbReference>
<dbReference type="RefSeq" id="XP_022652604.1">
    <property type="nucleotide sequence ID" value="XM_022796869.1"/>
</dbReference>
<dbReference type="EnsemblMetazoa" id="XM_022796868">
    <property type="protein sequence ID" value="XP_022652603"/>
    <property type="gene ID" value="LOC111246749"/>
</dbReference>
<dbReference type="CDD" id="cd16021">
    <property type="entry name" value="ALP_like"/>
    <property type="match status" value="1"/>
</dbReference>
<dbReference type="KEGG" id="vde:111246749"/>